<dbReference type="EMBL" id="JACAZF010000004">
    <property type="protein sequence ID" value="KAF7306718.1"/>
    <property type="molecule type" value="Genomic_DNA"/>
</dbReference>
<feature type="region of interest" description="Disordered" evidence="1">
    <location>
        <begin position="1"/>
        <end position="67"/>
    </location>
</feature>
<keyword evidence="3" id="KW-1185">Reference proteome</keyword>
<proteinExistence type="predicted"/>
<accession>A0A8H6SVK8</accession>
<protein>
    <submittedName>
        <fullName evidence="2">Uncharacterized protein</fullName>
    </submittedName>
</protein>
<dbReference type="GeneID" id="59343961"/>
<dbReference type="OrthoDB" id="3262473at2759"/>
<evidence type="ECO:0000313" key="2">
    <source>
        <dbReference type="EMBL" id="KAF7306718.1"/>
    </source>
</evidence>
<gene>
    <name evidence="2" type="ORF">MIND_00463500</name>
</gene>
<name>A0A8H6SVK8_9AGAR</name>
<sequence length="147" mass="16852">MLKRARASSPSPTSDIPLVVDEDVPRKRARIVPPSLNGQERSATLPHDSDDGEEDDPRETTSSVEQSIVNTQYQQANTFLHELHTLHRHRLIFASPTPRYPDKGMLPQVQCKSELDPESVQIQQRYEESNKLLGNLFLNRRREREPS</sequence>
<evidence type="ECO:0000256" key="1">
    <source>
        <dbReference type="SAM" id="MobiDB-lite"/>
    </source>
</evidence>
<organism evidence="2 3">
    <name type="scientific">Mycena indigotica</name>
    <dbReference type="NCBI Taxonomy" id="2126181"/>
    <lineage>
        <taxon>Eukaryota</taxon>
        <taxon>Fungi</taxon>
        <taxon>Dikarya</taxon>
        <taxon>Basidiomycota</taxon>
        <taxon>Agaricomycotina</taxon>
        <taxon>Agaricomycetes</taxon>
        <taxon>Agaricomycetidae</taxon>
        <taxon>Agaricales</taxon>
        <taxon>Marasmiineae</taxon>
        <taxon>Mycenaceae</taxon>
        <taxon>Mycena</taxon>
    </lineage>
</organism>
<comment type="caution">
    <text evidence="2">The sequence shown here is derived from an EMBL/GenBank/DDBJ whole genome shotgun (WGS) entry which is preliminary data.</text>
</comment>
<dbReference type="AlphaFoldDB" id="A0A8H6SVK8"/>
<dbReference type="Proteomes" id="UP000636479">
    <property type="component" value="Unassembled WGS sequence"/>
</dbReference>
<reference evidence="2" key="1">
    <citation type="submission" date="2020-05" db="EMBL/GenBank/DDBJ databases">
        <title>Mycena genomes resolve the evolution of fungal bioluminescence.</title>
        <authorList>
            <person name="Tsai I.J."/>
        </authorList>
    </citation>
    <scope>NUCLEOTIDE SEQUENCE</scope>
    <source>
        <strain evidence="2">171206Taipei</strain>
    </source>
</reference>
<dbReference type="RefSeq" id="XP_037221737.1">
    <property type="nucleotide sequence ID" value="XM_037361445.1"/>
</dbReference>
<evidence type="ECO:0000313" key="3">
    <source>
        <dbReference type="Proteomes" id="UP000636479"/>
    </source>
</evidence>